<dbReference type="Proteomes" id="UP000388056">
    <property type="component" value="Unassembled WGS sequence"/>
</dbReference>
<feature type="coiled-coil region" evidence="4">
    <location>
        <begin position="384"/>
        <end position="411"/>
    </location>
</feature>
<evidence type="ECO:0000256" key="3">
    <source>
        <dbReference type="ARBA" id="ARBA00023125"/>
    </source>
</evidence>
<comment type="similarity">
    <text evidence="1">Belongs to the type-I restriction system S methylase family.</text>
</comment>
<dbReference type="GO" id="GO:0009307">
    <property type="term" value="P:DNA restriction-modification system"/>
    <property type="evidence" value="ECO:0007669"/>
    <property type="project" value="UniProtKB-KW"/>
</dbReference>
<sequence length="414" mass="47656">MKNQNKKIPKIRFESFEKRWESYQLSEYSSYRRGSFPQPYGNKEWYGGNNAMPFVQVVDVLENLRLVADTKQKISNLAQPMSVFVPSNSVIVTLQGSIGRVAITQYDAYVDRTILIFEDYISQTNKEFWAYTIRNKFEIERQKAPGGTIKTITKEALSDFKVLIPSYSEQSAIGSLFRTLDDLLASYKDNLSNYQVLKATMLSKMFPKAGQAVPEIRMNGFEGEWEKVKLKDVTESIEYGLNASAKEFDGENKYIRITDIDDVSRKFKEDSITSPDINVSECDNYLLCEKDILFARTGASVGKTYLYDIKDGKVYFAGFLIRARIKEKFDSKFIFQNTLTDRFTQYVKVTSQRSGQPGVNGKEYGGYELYIPKYKEQQAIGAYFSNLDNLINSYQEKISQLETLKKKLLQDMFI</sequence>
<name>A0A4V0E849_STROR</name>
<protein>
    <submittedName>
        <fullName evidence="6">Restriction modification system DNA specificity domain protein</fullName>
    </submittedName>
</protein>
<dbReference type="InterPro" id="IPR000055">
    <property type="entry name" value="Restrct_endonuc_typeI_TRD"/>
</dbReference>
<proteinExistence type="inferred from homology"/>
<evidence type="ECO:0000313" key="6">
    <source>
        <dbReference type="EMBL" id="VTT04066.1"/>
    </source>
</evidence>
<dbReference type="CDD" id="cd17521">
    <property type="entry name" value="RMtype1_S_Sau13435ORF2165P_TRD2-CR2_like"/>
    <property type="match status" value="1"/>
</dbReference>
<dbReference type="AlphaFoldDB" id="A0A4V0E849"/>
<gene>
    <name evidence="6" type="primary">hsdS_1</name>
    <name evidence="6" type="ORF">NCTC10232_00444</name>
</gene>
<keyword evidence="4" id="KW-0175">Coiled coil</keyword>
<evidence type="ECO:0000256" key="2">
    <source>
        <dbReference type="ARBA" id="ARBA00022747"/>
    </source>
</evidence>
<dbReference type="RefSeq" id="WP_221928125.1">
    <property type="nucleotide sequence ID" value="NZ_CABEIU010000002.1"/>
</dbReference>
<evidence type="ECO:0000259" key="5">
    <source>
        <dbReference type="Pfam" id="PF01420"/>
    </source>
</evidence>
<dbReference type="REBASE" id="418317">
    <property type="entry name" value="S.Sor10232II"/>
</dbReference>
<feature type="domain" description="Type I restriction modification DNA specificity" evidence="5">
    <location>
        <begin position="224"/>
        <end position="402"/>
    </location>
</feature>
<dbReference type="PANTHER" id="PTHR30408:SF12">
    <property type="entry name" value="TYPE I RESTRICTION ENZYME MJAVIII SPECIFICITY SUBUNIT"/>
    <property type="match status" value="1"/>
</dbReference>
<feature type="domain" description="Type I restriction modification DNA specificity" evidence="5">
    <location>
        <begin position="18"/>
        <end position="185"/>
    </location>
</feature>
<evidence type="ECO:0000313" key="7">
    <source>
        <dbReference type="Proteomes" id="UP000388056"/>
    </source>
</evidence>
<dbReference type="Gene3D" id="3.90.220.20">
    <property type="entry name" value="DNA methylase specificity domains"/>
    <property type="match status" value="2"/>
</dbReference>
<dbReference type="Pfam" id="PF01420">
    <property type="entry name" value="Methylase_S"/>
    <property type="match status" value="2"/>
</dbReference>
<reference evidence="6 7" key="1">
    <citation type="submission" date="2019-05" db="EMBL/GenBank/DDBJ databases">
        <authorList>
            <consortium name="Pathogen Informatics"/>
        </authorList>
    </citation>
    <scope>NUCLEOTIDE SEQUENCE [LARGE SCALE GENOMIC DNA]</scope>
    <source>
        <strain evidence="6 7">NCTC10232</strain>
    </source>
</reference>
<evidence type="ECO:0000256" key="4">
    <source>
        <dbReference type="SAM" id="Coils"/>
    </source>
</evidence>
<dbReference type="EMBL" id="CABEIU010000002">
    <property type="protein sequence ID" value="VTT04066.1"/>
    <property type="molecule type" value="Genomic_DNA"/>
</dbReference>
<evidence type="ECO:0000256" key="1">
    <source>
        <dbReference type="ARBA" id="ARBA00010923"/>
    </source>
</evidence>
<keyword evidence="3" id="KW-0238">DNA-binding</keyword>
<dbReference type="SUPFAM" id="SSF116734">
    <property type="entry name" value="DNA methylase specificity domain"/>
    <property type="match status" value="2"/>
</dbReference>
<accession>A0A4V0E849</accession>
<dbReference type="GO" id="GO:0003677">
    <property type="term" value="F:DNA binding"/>
    <property type="evidence" value="ECO:0007669"/>
    <property type="project" value="UniProtKB-KW"/>
</dbReference>
<keyword evidence="2" id="KW-0680">Restriction system</keyword>
<organism evidence="6 7">
    <name type="scientific">Streptococcus oralis</name>
    <dbReference type="NCBI Taxonomy" id="1303"/>
    <lineage>
        <taxon>Bacteria</taxon>
        <taxon>Bacillati</taxon>
        <taxon>Bacillota</taxon>
        <taxon>Bacilli</taxon>
        <taxon>Lactobacillales</taxon>
        <taxon>Streptococcaceae</taxon>
        <taxon>Streptococcus</taxon>
    </lineage>
</organism>
<dbReference type="PANTHER" id="PTHR30408">
    <property type="entry name" value="TYPE-1 RESTRICTION ENZYME ECOKI SPECIFICITY PROTEIN"/>
    <property type="match status" value="1"/>
</dbReference>
<dbReference type="Gene3D" id="1.10.287.1120">
    <property type="entry name" value="Bipartite methylase S protein"/>
    <property type="match status" value="1"/>
</dbReference>
<dbReference type="InterPro" id="IPR044946">
    <property type="entry name" value="Restrct_endonuc_typeI_TRD_sf"/>
</dbReference>
<dbReference type="InterPro" id="IPR052021">
    <property type="entry name" value="Type-I_RS_S_subunit"/>
</dbReference>